<proteinExistence type="predicted"/>
<dbReference type="CDD" id="cd00198">
    <property type="entry name" value="vWFA"/>
    <property type="match status" value="1"/>
</dbReference>
<dbReference type="PANTHER" id="PTHR24020">
    <property type="entry name" value="COLLAGEN ALPHA"/>
    <property type="match status" value="1"/>
</dbReference>
<evidence type="ECO:0000313" key="5">
    <source>
        <dbReference type="Proteomes" id="UP001177023"/>
    </source>
</evidence>
<keyword evidence="2" id="KW-0472">Membrane</keyword>
<dbReference type="Pfam" id="PF00092">
    <property type="entry name" value="VWA"/>
    <property type="match status" value="6"/>
</dbReference>
<gene>
    <name evidence="4" type="ORF">MSPICULIGERA_LOCUS9076</name>
</gene>
<dbReference type="Gene3D" id="3.40.50.410">
    <property type="entry name" value="von Willebrand factor, type A domain"/>
    <property type="match status" value="9"/>
</dbReference>
<feature type="domain" description="VWFA" evidence="3">
    <location>
        <begin position="2082"/>
        <end position="2230"/>
    </location>
</feature>
<dbReference type="InterPro" id="IPR050525">
    <property type="entry name" value="ECM_Assembly_Org"/>
</dbReference>
<feature type="domain" description="VWFA" evidence="3">
    <location>
        <begin position="639"/>
        <end position="835"/>
    </location>
</feature>
<dbReference type="SMART" id="SM00327">
    <property type="entry name" value="VWA"/>
    <property type="match status" value="10"/>
</dbReference>
<feature type="domain" description="VWFA" evidence="3">
    <location>
        <begin position="1709"/>
        <end position="1897"/>
    </location>
</feature>
<accession>A0AA36FXP3</accession>
<dbReference type="InterPro" id="IPR036465">
    <property type="entry name" value="vWFA_dom_sf"/>
</dbReference>
<feature type="domain" description="VWFA" evidence="3">
    <location>
        <begin position="1510"/>
        <end position="1688"/>
    </location>
</feature>
<dbReference type="InterPro" id="IPR002035">
    <property type="entry name" value="VWF_A"/>
</dbReference>
<feature type="region of interest" description="Disordered" evidence="1">
    <location>
        <begin position="1914"/>
        <end position="2072"/>
    </location>
</feature>
<comment type="caution">
    <text evidence="4">The sequence shown here is derived from an EMBL/GenBank/DDBJ whole genome shotgun (WGS) entry which is preliminary data.</text>
</comment>
<keyword evidence="5" id="KW-1185">Reference proteome</keyword>
<feature type="transmembrane region" description="Helical" evidence="2">
    <location>
        <begin position="12"/>
        <end position="32"/>
    </location>
</feature>
<evidence type="ECO:0000313" key="4">
    <source>
        <dbReference type="EMBL" id="CAJ0570639.1"/>
    </source>
</evidence>
<organism evidence="4 5">
    <name type="scientific">Mesorhabditis spiculigera</name>
    <dbReference type="NCBI Taxonomy" id="96644"/>
    <lineage>
        <taxon>Eukaryota</taxon>
        <taxon>Metazoa</taxon>
        <taxon>Ecdysozoa</taxon>
        <taxon>Nematoda</taxon>
        <taxon>Chromadorea</taxon>
        <taxon>Rhabditida</taxon>
        <taxon>Rhabditina</taxon>
        <taxon>Rhabditomorpha</taxon>
        <taxon>Rhabditoidea</taxon>
        <taxon>Rhabditidae</taxon>
        <taxon>Mesorhabditinae</taxon>
        <taxon>Mesorhabditis</taxon>
    </lineage>
</organism>
<protein>
    <recommendedName>
        <fullName evidence="3">VWFA domain-containing protein</fullName>
    </recommendedName>
</protein>
<keyword evidence="2" id="KW-0812">Transmembrane</keyword>
<reference evidence="4" key="1">
    <citation type="submission" date="2023-06" db="EMBL/GenBank/DDBJ databases">
        <authorList>
            <person name="Delattre M."/>
        </authorList>
    </citation>
    <scope>NUCLEOTIDE SEQUENCE</scope>
    <source>
        <strain evidence="4">AF72</strain>
    </source>
</reference>
<keyword evidence="2" id="KW-1133">Transmembrane helix</keyword>
<dbReference type="PROSITE" id="PS50234">
    <property type="entry name" value="VWFA"/>
    <property type="match status" value="7"/>
</dbReference>
<feature type="domain" description="VWFA" evidence="3">
    <location>
        <begin position="1316"/>
        <end position="1507"/>
    </location>
</feature>
<evidence type="ECO:0000256" key="1">
    <source>
        <dbReference type="SAM" id="MobiDB-lite"/>
    </source>
</evidence>
<name>A0AA36FXP3_9BILA</name>
<dbReference type="EMBL" id="CATQJA010002425">
    <property type="protein sequence ID" value="CAJ0570639.1"/>
    <property type="molecule type" value="Genomic_DNA"/>
</dbReference>
<dbReference type="Proteomes" id="UP001177023">
    <property type="component" value="Unassembled WGS sequence"/>
</dbReference>
<feature type="domain" description="VWFA" evidence="3">
    <location>
        <begin position="2287"/>
        <end position="2478"/>
    </location>
</feature>
<evidence type="ECO:0000256" key="2">
    <source>
        <dbReference type="SAM" id="Phobius"/>
    </source>
</evidence>
<feature type="domain" description="VWFA" evidence="3">
    <location>
        <begin position="1090"/>
        <end position="1258"/>
    </location>
</feature>
<dbReference type="SUPFAM" id="SSF53300">
    <property type="entry name" value="vWA-like"/>
    <property type="match status" value="10"/>
</dbReference>
<evidence type="ECO:0000259" key="3">
    <source>
        <dbReference type="PROSITE" id="PS50234"/>
    </source>
</evidence>
<feature type="non-terminal residue" evidence="4">
    <location>
        <position position="1"/>
    </location>
</feature>
<sequence length="3487" mass="383061">MRRWQTITITSFGFLICVLLAIGGGVMFYIGIHKADQSNHDKACKNEADNSTTVTIGNVFHFSIDPGVPWQDSYNNPDDPGRAAVIASFKRDILSLFDSNSFIVQEFPKILQFSTLAVNARLLAVIPDYLALNLQRKTQFYGSFVFSGNLSASDVEAALRSKYGPTIVSESSHAYCRALVDQPTPAPPALGDYPCDPRSPSKTVIVMVDVAKPMDPTVTNAEKLGAVRSYLMSLSPPTGTIWDGLEMAIGVYEGSNAYLLSNWPCSSQQEWDTAISQLMLNETSESHNVTRALEFIRDEFSNPLMQLKTGMARSLILLADGFEYDNGFGENRSRVLAEVVAETFYTAAVLVSNARATRAVFSTILPSGYKLINIDYWYELRMGDIRSRSLWWICLSPPLSTPAPTISTPHWGPITRQTTPHYRPTISPTATAAPILPQACDGLQSLFLVDMSQSIDDEFENIITFIQSFMAETQQIEGARFGYISFNEDVQDDSGTFLGPRDFLSFLNGTRYTNGNSYYAIGFDALDSFAPHFNRSRPGLVVFITSENAIDINPGNLAKFGKIVEGISAAGIQFITTLAYPTVDKISVLNEIMQYGNTANNEGAKIIQTDDYGSILMMAPAIVRALGCRRSITGSCYLDLVWLVEDSEVVGNVKGQEYARGAILAYIERVKQYMGSSGDRMGLVYYSNPADGLHGATNRTAIALDLADPRSYDPAAAAELVAHTIPENPPGIYSDIALGLQLAQKALAASDTLNAQAIVIFGRGTYYQSGQDCCEDPFTISSKLLGNGVLMKGAVIGTGKNDTIMALITGQPNFQLLPFTRNNAERLGALLVEQLLDFRQQAAEQGNCIVPPLKNFCQEPADVVLIIHIPSSDKEDLFYAMKSFIIQKLLQAFKGMDYGGAEKLTRMAILTYYGETVTVIQGLKASHNLTTARSAIGNLEFFDNDVMRSNLSLAYGEAWRQFNNSGKSYASWSTIVITEMLDKMDEEAARNVSDPMLASGIYNFGLGTDKNLSNFGDTNGIWQRYLLLGEGELGDPDGAPAVRAANQLRDFVCEHSAGEGKSTPGTTQDGLTTQPGFLPQGLLADQNWPDLAIVIDASADSVFKRSLNRAGAAPEDKALNDKGFEVIRMFLLNTLRYFKFDAASAMTHVALLTFDGHATTLFNFTAHQNWASIYEALTVNWQYGPSNNHVPTKDIDQAIQILCDQVYQPSAGYIVGKSNYLWIFTTGDQNLHTNNGEYKNTLLTLAQGGVNIYAVGLGPVNSTFLATMSTGYRVVPEFADPTFGMATQLDLLGPLLFQISTNRRQQPPPISSMKADVVLVIDAEMTPIQLGNVQEFLRRFTQFFTVGQDYSRFALVVFDSTGVLPLSHTMNEQFDKAVLVDNINKIQPIYRALKTARFDEAIEFINSNITDTAGGKRKTAPSFAIVFTANNDNSYAIPSTVNLTYFNQDTYTVLVLGMDNQTLPCFTLALATEDLYAYHTPVVSFFSDLQLANLNAIRDSNITTEDMDADFTLVLDFANVDEAAFDLVLNYLISFTEKFSIGIFDAQVSALAFGEDIHYEFPFKDCPTRDCLKDKLGNWTLQKDSNSSLLTTVLNYIAQEQLTISDGWRQSKSYIMIFSAQDRSTWDFETMKQIRATLQQKNVFTYYVDISDGTLPEEYRQLFDAYEAATPVLLTNDSSVDQQIEGKVTTDYKEYRYPPPVQLSEVIADLAFVVDVSVTGVLDSVKILLKFLVSGLSIDKGLARVSVLLYNGDGVQDQIHFNAHHSAEALLIGIDALQQPPPTNATDFGEALTVLDEKILQMMNGYRANQSFVTLFGKNPSSLDNYEEAIANLQNRPYLSFYGFSMTDQSQDAGDDVYDNLRAVIPTIMAATQIVRTKSLDPDSGVIAGGNGYVNYILNVWSAYQAHPRILTTLSPTTSTKGTTKLLTTTTPPHTSTKTTPRATSTRPPTASTEPSAVSPTTTLPSSTSTESTTTVTTTTLLPTSSTEPTTTVPTTTTLPPTTSTEITTTLTTAIPTTSAHATTTLPSTTMSSSSTSTEATTTQPSPTMAPTTSTEPTTTVSTATTTSVQSTYPTPNRIKVDILFIFDQTFASGYDALELIKSVMSKFGHQFLISKDMASQWACAWTDGSEWKVTRNGFQFNDIADADALLTRIRAWDVMEEQTTELSLAAAIYQASQMLTIENGWRAGDPTLLVLLTGNVIIPDSCNDVRAAVSTLPADILKISISTLGDAQSLTLQCFSTTTWNLDLRAPDVTMDLLAESASSEYERHLKIDLTAPIAVLDVKLDVIFVIDQCEMTAQIFENIKAFISYFVEDYALLENRAGTQFAVANYGSDLKNDSFAFLKSQNSNDLQKAIAGLTYIPGEQGKLLFTSSIRAIAGLTLDETLGHPIYKPVAVVVFGAIQWISYLADPENIARVPDGDFNSIANLKTRIRAFLSRAYLAQISKLPLPTSAVNTDVFFIVDYSQALTDLQIVNEFMLNMINNYNFETTKFGVVYADTIVRRIILLNQYRTKNLLEKALLTTLDPGRADNFDIDLAFKYVADNITLGTAGFRNGALVMVTIVSSDYEIRAGCPNTMGVLPEQTVFFVAATKSGSDWYKCAASGIGNSTYLPGSGSASRPNPAAHLAANGPGLAQAMLQHTLAKAAKITCSNQRPAPKNPLTNAKHKDIYIIADTSVFAYDLAKILHNYFLPNFWSGYSSTTGGVFTENGGQMFNTEDAFKSNATFPVGTRMDFDMKKAFGYAFNRIPSPAIFAARIQIVIVIMASPKFTQIPGEQVALMQARCSVFGLSLQQNPDHLAEFARLGADMSGTFQPMIMAGEVVENGYDTDLYPRMGGFSATVAYSQGFPTLELEADWVFVIQVYSNSMNDRIVMLREIIAAWGRRFGILPARARIGVLVYGNTASPSSFTQDEAVDLVELTQRLNGLQTDVFPGWNLRNVVNELKKYRQGRKTFFYFLLGGSMDDDCSQQDIVNPAQNELLRGWDMTGAGRASLECIVGTRLWAFAQDSANNAAIAERMQQQDVQATELPHPPMEISLAYQSIVIYYDQSSFLTAEAFAAMKDFMLVLMDAVPKIYIDYRILICPLTNTANPCRVVVNPSDITGLQLLQGRYYVLFSCGSSFLCTPLQKTSDSPTTTFVFLSASPVTEGYTPDVVWALKGAGSVFAIDFLNLGASERYLQSIVSQPNYLWRATPEVMDDAAKWAIQAITTDYVNRDYTMKLVGTPQDVLFILEASADVTEAIFHSQISIAMEFIEKYSESSLKFAVYFPNIANNWTADFNVRDKTAWFAGLEYSPQLAAPFDSRAIMLYAVKNLIVPSAGYRGASFSLVILAAGSGETPDLCNKLYYENTGIFNYLPSGTLWGDCATSREAMAQVPVDNDIEKLDSTFQTILARANYEYFRKLRARSDISMTNTAVDVIFVIDVNNGVDENTYLRPCMQYVVGLTYNMTIGAQYTRFGAVLAASQPILAWDPAVSKNQDDLANTAIQ</sequence>